<organism evidence="7 8">
    <name type="scientific">Mycolicibacterium tusciae</name>
    <dbReference type="NCBI Taxonomy" id="75922"/>
    <lineage>
        <taxon>Bacteria</taxon>
        <taxon>Bacillati</taxon>
        <taxon>Actinomycetota</taxon>
        <taxon>Actinomycetes</taxon>
        <taxon>Mycobacteriales</taxon>
        <taxon>Mycobacteriaceae</taxon>
        <taxon>Mycolicibacterium</taxon>
    </lineage>
</organism>
<reference evidence="7 8" key="1">
    <citation type="submission" date="2017-02" db="EMBL/GenBank/DDBJ databases">
        <title>The new phylogeny of genus Mycobacterium.</title>
        <authorList>
            <person name="Tortoli E."/>
            <person name="Trovato A."/>
            <person name="Cirillo D.M."/>
        </authorList>
    </citation>
    <scope>NUCLEOTIDE SEQUENCE [LARGE SCALE GENOMIC DNA]</scope>
    <source>
        <strain evidence="7 8">DSM 44338</strain>
    </source>
</reference>
<dbReference type="Pfam" id="PF05481">
    <property type="entry name" value="Myco_19_kDa"/>
    <property type="match status" value="1"/>
</dbReference>
<evidence type="ECO:0000256" key="1">
    <source>
        <dbReference type="ARBA" id="ARBA00022475"/>
    </source>
</evidence>
<comment type="caution">
    <text evidence="7">The sequence shown here is derived from an EMBL/GenBank/DDBJ whole genome shotgun (WGS) entry which is preliminary data.</text>
</comment>
<protein>
    <submittedName>
        <fullName evidence="7">Uncharacterized protein</fullName>
    </submittedName>
</protein>
<keyword evidence="8" id="KW-1185">Reference proteome</keyword>
<feature type="signal peptide" evidence="6">
    <location>
        <begin position="1"/>
        <end position="26"/>
    </location>
</feature>
<dbReference type="GO" id="GO:0016020">
    <property type="term" value="C:membrane"/>
    <property type="evidence" value="ECO:0007669"/>
    <property type="project" value="InterPro"/>
</dbReference>
<keyword evidence="5" id="KW-0449">Lipoprotein</keyword>
<accession>A0A1X0JH41</accession>
<keyword evidence="2 6" id="KW-0732">Signal</keyword>
<feature type="chain" id="PRO_5012981549" evidence="6">
    <location>
        <begin position="27"/>
        <end position="140"/>
    </location>
</feature>
<dbReference type="STRING" id="75922.BST47_24925"/>
<keyword evidence="3" id="KW-0472">Membrane</keyword>
<evidence type="ECO:0000256" key="3">
    <source>
        <dbReference type="ARBA" id="ARBA00023136"/>
    </source>
</evidence>
<keyword evidence="1" id="KW-1003">Cell membrane</keyword>
<evidence type="ECO:0000313" key="8">
    <source>
        <dbReference type="Proteomes" id="UP000192411"/>
    </source>
</evidence>
<dbReference type="PROSITE" id="PS51257">
    <property type="entry name" value="PROKAR_LIPOPROTEIN"/>
    <property type="match status" value="1"/>
</dbReference>
<evidence type="ECO:0000256" key="2">
    <source>
        <dbReference type="ARBA" id="ARBA00022729"/>
    </source>
</evidence>
<dbReference type="OrthoDB" id="4625500at2"/>
<dbReference type="Proteomes" id="UP000192411">
    <property type="component" value="Unassembled WGS sequence"/>
</dbReference>
<gene>
    <name evidence="7" type="ORF">BST47_24925</name>
</gene>
<keyword evidence="4" id="KW-0564">Palmitate</keyword>
<name>A0A1X0JH41_9MYCO</name>
<dbReference type="InterPro" id="IPR008691">
    <property type="entry name" value="LpqH"/>
</dbReference>
<dbReference type="AlphaFoldDB" id="A0A1X0JH41"/>
<dbReference type="RefSeq" id="WP_083128365.1">
    <property type="nucleotide sequence ID" value="NZ_MVIM01000018.1"/>
</dbReference>
<evidence type="ECO:0000256" key="6">
    <source>
        <dbReference type="SAM" id="SignalP"/>
    </source>
</evidence>
<dbReference type="EMBL" id="MVIM01000018">
    <property type="protein sequence ID" value="ORB62041.1"/>
    <property type="molecule type" value="Genomic_DNA"/>
</dbReference>
<proteinExistence type="predicted"/>
<evidence type="ECO:0000256" key="4">
    <source>
        <dbReference type="ARBA" id="ARBA00023139"/>
    </source>
</evidence>
<evidence type="ECO:0000313" key="7">
    <source>
        <dbReference type="EMBL" id="ORB62041.1"/>
    </source>
</evidence>
<sequence length="140" mass="14248">MDNRLVATVAVALAAAAAGCSTPPAALGGTTAKVTIDGKNAAEAQAVVCSQTGWMWNIKTPGEPTKLTAFLNSEGGDVTVQSVDFRDLGGFTGTFWDGRVGKAEVTGQGGKFTITGEADGSFKDNPSNAVTATFRIEASC</sequence>
<evidence type="ECO:0000256" key="5">
    <source>
        <dbReference type="ARBA" id="ARBA00023288"/>
    </source>
</evidence>